<dbReference type="FunFam" id="3.40.640.10:FF:000030">
    <property type="entry name" value="Low-specificity L-threonine aldolase"/>
    <property type="match status" value="1"/>
</dbReference>
<feature type="domain" description="Aromatic amino acid beta-eliminating lyase/threonine aldolase" evidence="6">
    <location>
        <begin position="5"/>
        <end position="284"/>
    </location>
</feature>
<dbReference type="GO" id="GO:0006567">
    <property type="term" value="P:L-threonine catabolic process"/>
    <property type="evidence" value="ECO:0007669"/>
    <property type="project" value="TreeGrafter"/>
</dbReference>
<comment type="similarity">
    <text evidence="2">Belongs to the threonine aldolase family.</text>
</comment>
<dbReference type="EMBL" id="JAQQAL010000009">
    <property type="protein sequence ID" value="MDC7225784.1"/>
    <property type="molecule type" value="Genomic_DNA"/>
</dbReference>
<evidence type="ECO:0000256" key="5">
    <source>
        <dbReference type="PIRSR" id="PIRSR017617-1"/>
    </source>
</evidence>
<evidence type="ECO:0000256" key="2">
    <source>
        <dbReference type="ARBA" id="ARBA00006966"/>
    </source>
</evidence>
<dbReference type="PANTHER" id="PTHR48097">
    <property type="entry name" value="L-THREONINE ALDOLASE-RELATED"/>
    <property type="match status" value="1"/>
</dbReference>
<keyword evidence="3" id="KW-0663">Pyridoxal phosphate</keyword>
<reference evidence="7 8" key="1">
    <citation type="submission" date="2022-12" db="EMBL/GenBank/DDBJ databases">
        <title>Metagenome assembled genome from gulf of manar.</title>
        <authorList>
            <person name="Kohli P."/>
            <person name="Pk S."/>
            <person name="Venkata Ramana C."/>
            <person name="Sasikala C."/>
        </authorList>
    </citation>
    <scope>NUCLEOTIDE SEQUENCE [LARGE SCALE GENOMIC DNA]</scope>
    <source>
        <strain evidence="7">JB008</strain>
    </source>
</reference>
<name>A0AAJ1MMW9_9SPIO</name>
<comment type="cofactor">
    <cofactor evidence="1">
        <name>pyridoxal 5'-phosphate</name>
        <dbReference type="ChEBI" id="CHEBI:597326"/>
    </cofactor>
</comment>
<dbReference type="AlphaFoldDB" id="A0AAJ1MMW9"/>
<dbReference type="InterPro" id="IPR015422">
    <property type="entry name" value="PyrdxlP-dep_Trfase_small"/>
</dbReference>
<dbReference type="Pfam" id="PF01212">
    <property type="entry name" value="Beta_elim_lyase"/>
    <property type="match status" value="1"/>
</dbReference>
<evidence type="ECO:0000256" key="3">
    <source>
        <dbReference type="ARBA" id="ARBA00022898"/>
    </source>
</evidence>
<accession>A0AAJ1MMW9</accession>
<dbReference type="InterPro" id="IPR015421">
    <property type="entry name" value="PyrdxlP-dep_Trfase_major"/>
</dbReference>
<evidence type="ECO:0000256" key="1">
    <source>
        <dbReference type="ARBA" id="ARBA00001933"/>
    </source>
</evidence>
<dbReference type="InterPro" id="IPR023603">
    <property type="entry name" value="Low_specificity_L-TA-like"/>
</dbReference>
<dbReference type="Proteomes" id="UP001221217">
    <property type="component" value="Unassembled WGS sequence"/>
</dbReference>
<evidence type="ECO:0000256" key="4">
    <source>
        <dbReference type="ARBA" id="ARBA00023239"/>
    </source>
</evidence>
<evidence type="ECO:0000313" key="7">
    <source>
        <dbReference type="EMBL" id="MDC7225784.1"/>
    </source>
</evidence>
<dbReference type="CDD" id="cd06502">
    <property type="entry name" value="TA_like"/>
    <property type="match status" value="1"/>
</dbReference>
<dbReference type="PANTHER" id="PTHR48097:SF9">
    <property type="entry name" value="L-THREONINE ALDOLASE"/>
    <property type="match status" value="1"/>
</dbReference>
<evidence type="ECO:0000313" key="8">
    <source>
        <dbReference type="Proteomes" id="UP001221217"/>
    </source>
</evidence>
<dbReference type="NCBIfam" id="NF041359">
    <property type="entry name" value="GntG_guanitoxin"/>
    <property type="match status" value="1"/>
</dbReference>
<feature type="modified residue" description="N6-(pyridoxal phosphate)lysine" evidence="5">
    <location>
        <position position="198"/>
    </location>
</feature>
<keyword evidence="4" id="KW-0456">Lyase</keyword>
<dbReference type="InterPro" id="IPR015424">
    <property type="entry name" value="PyrdxlP-dep_Trfase"/>
</dbReference>
<evidence type="ECO:0000259" key="6">
    <source>
        <dbReference type="Pfam" id="PF01212"/>
    </source>
</evidence>
<proteinExistence type="inferred from homology"/>
<dbReference type="GO" id="GO:0005829">
    <property type="term" value="C:cytosol"/>
    <property type="evidence" value="ECO:0007669"/>
    <property type="project" value="TreeGrafter"/>
</dbReference>
<organism evidence="7 8">
    <name type="scientific">Candidatus Thalassospirochaeta sargassi</name>
    <dbReference type="NCBI Taxonomy" id="3119039"/>
    <lineage>
        <taxon>Bacteria</taxon>
        <taxon>Pseudomonadati</taxon>
        <taxon>Spirochaetota</taxon>
        <taxon>Spirochaetia</taxon>
        <taxon>Spirochaetales</taxon>
        <taxon>Spirochaetaceae</taxon>
        <taxon>Candidatus Thalassospirochaeta</taxon>
    </lineage>
</organism>
<comment type="caution">
    <text evidence="7">The sequence shown here is derived from an EMBL/GenBank/DDBJ whole genome shotgun (WGS) entry which is preliminary data.</text>
</comment>
<dbReference type="PIRSF" id="PIRSF017617">
    <property type="entry name" value="Thr_aldolase"/>
    <property type="match status" value="1"/>
</dbReference>
<gene>
    <name evidence="7" type="ORF">PQJ61_03350</name>
</gene>
<sequence length="337" mass="35206">MKTYDLRSDTITKPTDAMRKAMAAAEVGDDVYFEDPSINKLQEMAAELTGKEAALFVSSGSMGNLISIFLHAGQGREVLCHRDSHIIHHELSSGSALAGAALIGLEGGRGKLNPGALSSAVRPDRYDNCRSGMVELENTINGVYYRRVELKAVSDFAVAAGLPVHMDGARLFNAALASGMTVSEIAAHADSVSFCLSKGLGAPVGSCLCGSKEFIKEARRIRKMLGGGMRQAGILAAAGIYALENNVERLADDHAAASRIAEALSGCSWAELEPADVETNIIFFNTVGRSAGQVVESLAEKGVLGSSDGASTIRLVTSLAVGGGDIDDICSIIEGEA</sequence>
<protein>
    <submittedName>
        <fullName evidence="7">Low specificity L-threonine aldolase</fullName>
    </submittedName>
</protein>
<dbReference type="GO" id="GO:0008732">
    <property type="term" value="F:L-allo-threonine aldolase activity"/>
    <property type="evidence" value="ECO:0007669"/>
    <property type="project" value="TreeGrafter"/>
</dbReference>
<dbReference type="GO" id="GO:0006545">
    <property type="term" value="P:glycine biosynthetic process"/>
    <property type="evidence" value="ECO:0007669"/>
    <property type="project" value="TreeGrafter"/>
</dbReference>
<dbReference type="SUPFAM" id="SSF53383">
    <property type="entry name" value="PLP-dependent transferases"/>
    <property type="match status" value="1"/>
</dbReference>
<dbReference type="Gene3D" id="3.90.1150.10">
    <property type="entry name" value="Aspartate Aminotransferase, domain 1"/>
    <property type="match status" value="1"/>
</dbReference>
<dbReference type="Gene3D" id="3.40.640.10">
    <property type="entry name" value="Type I PLP-dependent aspartate aminotransferase-like (Major domain)"/>
    <property type="match status" value="1"/>
</dbReference>
<dbReference type="InterPro" id="IPR001597">
    <property type="entry name" value="ArAA_b-elim_lyase/Thr_aldolase"/>
</dbReference>